<keyword evidence="5" id="KW-0560">Oxidoreductase</keyword>
<sequence length="636" mass="70541">MNDRKRCAVIGAGISGLLAAKELIDAGVGEVVILEKAPELGGVWSRFIRSRTILTSSKWITEFSTHPMPGDYPDFLTIQQMLAYVRSFVERFELGPRIRCGVEVLGVERGEDGRYALATSEGELPGFDFVVVSTGLHGEPTGMDIPGLDEFEGTAIHGSTYTDPEPFRDKRVLSIGLGESGVAVCSEVHGVAAKTYVSSTGFTGATRVFPYTMLAADQMQFWPLGEYMKDYQEVATAEMSWYFRLPEAWRPAFRQAPPHLEVYPEQWRPKDIFPYRWHAKFFPKPATDNAQDTGNMTRPGSPPDDVLWLAHSGQVVPKGRVERFEGSTAHFTDGSAVELDAVIVNAGFTPTLLKIDFPDGWQYRHLDLYKGCFHPDLPNVAFVGLVRPTIGSLTAMAEMQSRLVAQVFTGGVQLPEREALRALIEREAKAHVTECPTMLARVPHVYFFDQWMEEVAELVGCRPRARDHLGSIAQLRAYWFGSPMPLRFRMRGPGALPDARERYAKRITKNWSGTMGKMITAMVLIRFAYPFLLSAGVGATLALATSLPLWVALVAGLAVLGLYMVSDLFRMVVSLPFVLPMLDFGEPNWERLRKISPATPPDYASPGVFQNDGPPADQVMRDLHHEALAQAHSAAE</sequence>
<evidence type="ECO:0000256" key="1">
    <source>
        <dbReference type="ARBA" id="ARBA00009183"/>
    </source>
</evidence>
<reference evidence="7 8" key="1">
    <citation type="submission" date="2007-06" db="EMBL/GenBank/DDBJ databases">
        <authorList>
            <person name="Shimkets L."/>
            <person name="Ferriera S."/>
            <person name="Johnson J."/>
            <person name="Kravitz S."/>
            <person name="Beeson K."/>
            <person name="Sutton G."/>
            <person name="Rogers Y.-H."/>
            <person name="Friedman R."/>
            <person name="Frazier M."/>
            <person name="Venter J.C."/>
        </authorList>
    </citation>
    <scope>NUCLEOTIDE SEQUENCE [LARGE SCALE GENOMIC DNA]</scope>
    <source>
        <strain evidence="7 8">SIR-1</strain>
    </source>
</reference>
<protein>
    <submittedName>
        <fullName evidence="7">Dimethylaniline monooxygenase (N-oxide forming)</fullName>
    </submittedName>
</protein>
<dbReference type="PANTHER" id="PTHR23023">
    <property type="entry name" value="DIMETHYLANILINE MONOOXYGENASE"/>
    <property type="match status" value="1"/>
</dbReference>
<evidence type="ECO:0000313" key="7">
    <source>
        <dbReference type="EMBL" id="EDM79126.1"/>
    </source>
</evidence>
<dbReference type="STRING" id="391625.PPSIR1_27208"/>
<dbReference type="Proteomes" id="UP000005801">
    <property type="component" value="Unassembled WGS sequence"/>
</dbReference>
<dbReference type="eggNOG" id="COG2072">
    <property type="taxonomic scope" value="Bacteria"/>
</dbReference>
<keyword evidence="6" id="KW-0472">Membrane</keyword>
<feature type="transmembrane region" description="Helical" evidence="6">
    <location>
        <begin position="519"/>
        <end position="541"/>
    </location>
</feature>
<dbReference type="InterPro" id="IPR020946">
    <property type="entry name" value="Flavin_mOase-like"/>
</dbReference>
<evidence type="ECO:0000256" key="5">
    <source>
        <dbReference type="ARBA" id="ARBA00023002"/>
    </source>
</evidence>
<keyword evidence="8" id="KW-1185">Reference proteome</keyword>
<evidence type="ECO:0000256" key="3">
    <source>
        <dbReference type="ARBA" id="ARBA00022827"/>
    </source>
</evidence>
<comment type="caution">
    <text evidence="7">The sequence shown here is derived from an EMBL/GenBank/DDBJ whole genome shotgun (WGS) entry which is preliminary data.</text>
</comment>
<dbReference type="SUPFAM" id="SSF51905">
    <property type="entry name" value="FAD/NAD(P)-binding domain"/>
    <property type="match status" value="2"/>
</dbReference>
<evidence type="ECO:0000256" key="6">
    <source>
        <dbReference type="SAM" id="Phobius"/>
    </source>
</evidence>
<feature type="transmembrane region" description="Helical" evidence="6">
    <location>
        <begin position="547"/>
        <end position="565"/>
    </location>
</feature>
<dbReference type="PRINTS" id="PR00370">
    <property type="entry name" value="FMOXYGENASE"/>
</dbReference>
<dbReference type="AlphaFoldDB" id="A6G4K6"/>
<organism evidence="7 8">
    <name type="scientific">Plesiocystis pacifica SIR-1</name>
    <dbReference type="NCBI Taxonomy" id="391625"/>
    <lineage>
        <taxon>Bacteria</taxon>
        <taxon>Pseudomonadati</taxon>
        <taxon>Myxococcota</taxon>
        <taxon>Polyangia</taxon>
        <taxon>Nannocystales</taxon>
        <taxon>Nannocystaceae</taxon>
        <taxon>Plesiocystis</taxon>
    </lineage>
</organism>
<keyword evidence="4" id="KW-0521">NADP</keyword>
<dbReference type="InterPro" id="IPR036188">
    <property type="entry name" value="FAD/NAD-bd_sf"/>
</dbReference>
<dbReference type="GO" id="GO:0050661">
    <property type="term" value="F:NADP binding"/>
    <property type="evidence" value="ECO:0007669"/>
    <property type="project" value="InterPro"/>
</dbReference>
<accession>A6G4K6</accession>
<proteinExistence type="inferred from homology"/>
<dbReference type="Pfam" id="PF00743">
    <property type="entry name" value="FMO-like"/>
    <property type="match status" value="2"/>
</dbReference>
<dbReference type="GO" id="GO:0004499">
    <property type="term" value="F:N,N-dimethylaniline monooxygenase activity"/>
    <property type="evidence" value="ECO:0007669"/>
    <property type="project" value="InterPro"/>
</dbReference>
<dbReference type="RefSeq" id="WP_006971655.1">
    <property type="nucleotide sequence ID" value="NZ_ABCS01000022.1"/>
</dbReference>
<name>A6G4K6_9BACT</name>
<evidence type="ECO:0000256" key="2">
    <source>
        <dbReference type="ARBA" id="ARBA00022630"/>
    </source>
</evidence>
<keyword evidence="3" id="KW-0274">FAD</keyword>
<keyword evidence="7" id="KW-0503">Monooxygenase</keyword>
<keyword evidence="2" id="KW-0285">Flavoprotein</keyword>
<evidence type="ECO:0000313" key="8">
    <source>
        <dbReference type="Proteomes" id="UP000005801"/>
    </source>
</evidence>
<dbReference type="EMBL" id="ABCS01000022">
    <property type="protein sequence ID" value="EDM79126.1"/>
    <property type="molecule type" value="Genomic_DNA"/>
</dbReference>
<dbReference type="InterPro" id="IPR000960">
    <property type="entry name" value="Flavin_mOase"/>
</dbReference>
<dbReference type="InterPro" id="IPR050346">
    <property type="entry name" value="FMO-like"/>
</dbReference>
<dbReference type="Gene3D" id="3.50.50.60">
    <property type="entry name" value="FAD/NAD(P)-binding domain"/>
    <property type="match status" value="2"/>
</dbReference>
<comment type="similarity">
    <text evidence="1">Belongs to the FMO family.</text>
</comment>
<dbReference type="GO" id="GO:0050660">
    <property type="term" value="F:flavin adenine dinucleotide binding"/>
    <property type="evidence" value="ECO:0007669"/>
    <property type="project" value="InterPro"/>
</dbReference>
<dbReference type="OrthoDB" id="9790219at2"/>
<keyword evidence="6" id="KW-1133">Transmembrane helix</keyword>
<evidence type="ECO:0000256" key="4">
    <source>
        <dbReference type="ARBA" id="ARBA00022857"/>
    </source>
</evidence>
<keyword evidence="6" id="KW-0812">Transmembrane</keyword>
<gene>
    <name evidence="7" type="ORF">PPSIR1_27208</name>
</gene>